<evidence type="ECO:0000313" key="2">
    <source>
        <dbReference type="Proteomes" id="UP000815325"/>
    </source>
</evidence>
<dbReference type="Proteomes" id="UP000815325">
    <property type="component" value="Unassembled WGS sequence"/>
</dbReference>
<proteinExistence type="predicted"/>
<accession>A0ABQ7H0D5</accession>
<reference evidence="1" key="1">
    <citation type="submission" date="2017-08" db="EMBL/GenBank/DDBJ databases">
        <authorList>
            <person name="Polle J.E."/>
            <person name="Barry K."/>
            <person name="Cushman J."/>
            <person name="Schmutz J."/>
            <person name="Tran D."/>
            <person name="Hathwaick L.T."/>
            <person name="Yim W.C."/>
            <person name="Jenkins J."/>
            <person name="Mckie-Krisberg Z.M."/>
            <person name="Prochnik S."/>
            <person name="Lindquist E."/>
            <person name="Dockter R.B."/>
            <person name="Adam C."/>
            <person name="Molina H."/>
            <person name="Bunkerborg J."/>
            <person name="Jin E."/>
            <person name="Buchheim M."/>
            <person name="Magnuson J."/>
        </authorList>
    </citation>
    <scope>NUCLEOTIDE SEQUENCE</scope>
    <source>
        <strain evidence="1">CCAP 19/18</strain>
    </source>
</reference>
<organism evidence="1 2">
    <name type="scientific">Dunaliella salina</name>
    <name type="common">Green alga</name>
    <name type="synonym">Protococcus salinus</name>
    <dbReference type="NCBI Taxonomy" id="3046"/>
    <lineage>
        <taxon>Eukaryota</taxon>
        <taxon>Viridiplantae</taxon>
        <taxon>Chlorophyta</taxon>
        <taxon>core chlorophytes</taxon>
        <taxon>Chlorophyceae</taxon>
        <taxon>CS clade</taxon>
        <taxon>Chlamydomonadales</taxon>
        <taxon>Dunaliellaceae</taxon>
        <taxon>Dunaliella</taxon>
    </lineage>
</organism>
<protein>
    <recommendedName>
        <fullName evidence="3">Encoded protein</fullName>
    </recommendedName>
</protein>
<comment type="caution">
    <text evidence="1">The sequence shown here is derived from an EMBL/GenBank/DDBJ whole genome shotgun (WGS) entry which is preliminary data.</text>
</comment>
<name>A0ABQ7H0D5_DUNSA</name>
<evidence type="ECO:0000313" key="1">
    <source>
        <dbReference type="EMBL" id="KAF5840318.1"/>
    </source>
</evidence>
<dbReference type="EMBL" id="MU069517">
    <property type="protein sequence ID" value="KAF5840318.1"/>
    <property type="molecule type" value="Genomic_DNA"/>
</dbReference>
<sequence length="88" mass="9693">MCAGCYPAQNFTFVNPFSANNPFCVRMASKGRQSALQLCSPFSVSSSHGKCRLLHCSALSHEKHQTKRQGQPLSTGPRFSMRFRVNAG</sequence>
<keyword evidence="2" id="KW-1185">Reference proteome</keyword>
<gene>
    <name evidence="1" type="ORF">DUNSADRAFT_17162</name>
</gene>
<evidence type="ECO:0008006" key="3">
    <source>
        <dbReference type="Google" id="ProtNLM"/>
    </source>
</evidence>